<proteinExistence type="predicted"/>
<accession>A0A061JVS0</accession>
<protein>
    <submittedName>
        <fullName evidence="1">Uncharacterized protein</fullName>
    </submittedName>
</protein>
<sequence>MTLQTAVADKNQPAPWSLRAALALELSGADAFYASPRLRNYRPALPGTAASAVETIPKWPALQCWHQAALQEVRV</sequence>
<organism evidence="1 2">
    <name type="scientific">Stutzerimonas stutzeri KOS6</name>
    <dbReference type="NCBI Taxonomy" id="1218352"/>
    <lineage>
        <taxon>Bacteria</taxon>
        <taxon>Pseudomonadati</taxon>
        <taxon>Pseudomonadota</taxon>
        <taxon>Gammaproteobacteria</taxon>
        <taxon>Pseudomonadales</taxon>
        <taxon>Pseudomonadaceae</taxon>
        <taxon>Stutzerimonas</taxon>
    </lineage>
</organism>
<name>A0A061JVS0_STUST</name>
<evidence type="ECO:0000313" key="1">
    <source>
        <dbReference type="EMBL" id="EWC43008.1"/>
    </source>
</evidence>
<comment type="caution">
    <text evidence="1">The sequence shown here is derived from an EMBL/GenBank/DDBJ whole genome shotgun (WGS) entry which is preliminary data.</text>
</comment>
<evidence type="ECO:0000313" key="2">
    <source>
        <dbReference type="Proteomes" id="UP000026923"/>
    </source>
</evidence>
<gene>
    <name evidence="1" type="ORF">B597_003285</name>
</gene>
<dbReference type="Proteomes" id="UP000026923">
    <property type="component" value="Unassembled WGS sequence"/>
</dbReference>
<dbReference type="EMBL" id="AMCZ02000002">
    <property type="protein sequence ID" value="EWC43008.1"/>
    <property type="molecule type" value="Genomic_DNA"/>
</dbReference>
<dbReference type="AlphaFoldDB" id="A0A061JVS0"/>
<reference evidence="1 2" key="1">
    <citation type="journal article" date="2013" name="Genome Announc.">
        <title>Draft Genome of the Nitrogen-Fixing Bacterium Pseudomonas stutzeri Strain KOS6 Isolated from Industrial Hydrocarbon Sludge.</title>
        <authorList>
            <person name="Grigoryeva T.V."/>
            <person name="Laikov A.V."/>
            <person name="Naumova R.P."/>
            <person name="Manolov A.I."/>
            <person name="Larin A.K."/>
            <person name="Karpova I.Y."/>
            <person name="Semashko T.A."/>
            <person name="Alexeev D.G."/>
            <person name="Kostryukova E.S."/>
            <person name="Muller R."/>
            <person name="Govorun V.M."/>
        </authorList>
    </citation>
    <scope>NUCLEOTIDE SEQUENCE [LARGE SCALE GENOMIC DNA]</scope>
    <source>
        <strain evidence="1 2">KOS6</strain>
    </source>
</reference>
<dbReference type="HOGENOM" id="CLU_2668336_0_0_6"/>